<evidence type="ECO:0000256" key="6">
    <source>
        <dbReference type="SAM" id="Phobius"/>
    </source>
</evidence>
<sequence length="488" mass="51596">MDRKASPGAATKPLNGSDAGPRTGSLAQQIEGAYQRIGVTGAHRSIVFMILLGVFFDALEQNAVGITGPVLREAWGLGGAEIGLLNTMTFTATALGRLATGLIVDKYGRRQMLVINLIIFAGGSLLCAVAPNYPVLAAGRFIVGFGLGGEIAVAVIMMAEFFAAKHRGTAVGLINVTAAGLGNMLAPAFGILVFTLFDGPDKWRWVFGLLFIPALLVMFFRRFVPETPRFLASKGRLDEANMVITRLARGKLSGPIHDPEQFITAAPDPVEAKSTGHWKDALRGKLLKRTVLLCIAVCMSYAAQISMLTLMPTILVAQGFEVKTSLWFTLIMQSGSLLGAATAAFLASRLARKKVLTGAAILGCAAGLSMAFLASNITLVIIFGVLFNFAVIILNTTIWLFAPELYPTRTRGFGTSIILAAGSLSGGLFPLISGAIFDSAGLGGMFTTLAILFIVLAVAVQFPPETFGKPMEEDGETSGDEEAAIYGH</sequence>
<feature type="transmembrane region" description="Helical" evidence="6">
    <location>
        <begin position="113"/>
        <end position="135"/>
    </location>
</feature>
<feature type="transmembrane region" description="Helical" evidence="6">
    <location>
        <begin position="291"/>
        <end position="314"/>
    </location>
</feature>
<evidence type="ECO:0000256" key="1">
    <source>
        <dbReference type="ARBA" id="ARBA00004651"/>
    </source>
</evidence>
<feature type="transmembrane region" description="Helical" evidence="6">
    <location>
        <begin position="355"/>
        <end position="374"/>
    </location>
</feature>
<dbReference type="GO" id="GO:0046943">
    <property type="term" value="F:carboxylic acid transmembrane transporter activity"/>
    <property type="evidence" value="ECO:0007669"/>
    <property type="project" value="TreeGrafter"/>
</dbReference>
<feature type="transmembrane region" description="Helical" evidence="6">
    <location>
        <begin position="442"/>
        <end position="462"/>
    </location>
</feature>
<dbReference type="InterPro" id="IPR005828">
    <property type="entry name" value="MFS_sugar_transport-like"/>
</dbReference>
<feature type="transmembrane region" description="Helical" evidence="6">
    <location>
        <begin position="170"/>
        <end position="197"/>
    </location>
</feature>
<feature type="compositionally biased region" description="Acidic residues" evidence="5">
    <location>
        <begin position="473"/>
        <end position="488"/>
    </location>
</feature>
<dbReference type="Proteomes" id="UP000182130">
    <property type="component" value="Unassembled WGS sequence"/>
</dbReference>
<keyword evidence="9" id="KW-1185">Reference proteome</keyword>
<proteinExistence type="predicted"/>
<dbReference type="SUPFAM" id="SSF103473">
    <property type="entry name" value="MFS general substrate transporter"/>
    <property type="match status" value="1"/>
</dbReference>
<dbReference type="Pfam" id="PF00083">
    <property type="entry name" value="Sugar_tr"/>
    <property type="match status" value="1"/>
</dbReference>
<keyword evidence="3 6" id="KW-1133">Transmembrane helix</keyword>
<feature type="transmembrane region" description="Helical" evidence="6">
    <location>
        <begin position="380"/>
        <end position="401"/>
    </location>
</feature>
<evidence type="ECO:0000313" key="8">
    <source>
        <dbReference type="EMBL" id="SDI38194.1"/>
    </source>
</evidence>
<feature type="transmembrane region" description="Helical" evidence="6">
    <location>
        <begin position="203"/>
        <end position="224"/>
    </location>
</feature>
<name>A0A1G8K435_9MICC</name>
<keyword evidence="2 6" id="KW-0812">Transmembrane</keyword>
<evidence type="ECO:0000256" key="5">
    <source>
        <dbReference type="SAM" id="MobiDB-lite"/>
    </source>
</evidence>
<dbReference type="Gene3D" id="1.20.1250.20">
    <property type="entry name" value="MFS general substrate transporter like domains"/>
    <property type="match status" value="1"/>
</dbReference>
<feature type="region of interest" description="Disordered" evidence="5">
    <location>
        <begin position="1"/>
        <end position="22"/>
    </location>
</feature>
<dbReference type="GO" id="GO:0005886">
    <property type="term" value="C:plasma membrane"/>
    <property type="evidence" value="ECO:0007669"/>
    <property type="project" value="UniProtKB-SubCell"/>
</dbReference>
<evidence type="ECO:0000313" key="9">
    <source>
        <dbReference type="Proteomes" id="UP000182130"/>
    </source>
</evidence>
<feature type="region of interest" description="Disordered" evidence="5">
    <location>
        <begin position="468"/>
        <end position="488"/>
    </location>
</feature>
<feature type="transmembrane region" description="Helical" evidence="6">
    <location>
        <begin position="413"/>
        <end position="436"/>
    </location>
</feature>
<accession>A0A1G8K435</accession>
<dbReference type="RefSeq" id="WP_245679749.1">
    <property type="nucleotide sequence ID" value="NZ_FNEI01000002.1"/>
</dbReference>
<dbReference type="PANTHER" id="PTHR23508">
    <property type="entry name" value="CARBOXYLIC ACID TRANSPORTER PROTEIN HOMOLOG"/>
    <property type="match status" value="1"/>
</dbReference>
<dbReference type="InterPro" id="IPR036259">
    <property type="entry name" value="MFS_trans_sf"/>
</dbReference>
<feature type="transmembrane region" description="Helical" evidence="6">
    <location>
        <begin position="326"/>
        <end position="348"/>
    </location>
</feature>
<keyword evidence="4 6" id="KW-0472">Membrane</keyword>
<dbReference type="AlphaFoldDB" id="A0A1G8K435"/>
<evidence type="ECO:0000256" key="3">
    <source>
        <dbReference type="ARBA" id="ARBA00022989"/>
    </source>
</evidence>
<evidence type="ECO:0000256" key="4">
    <source>
        <dbReference type="ARBA" id="ARBA00023136"/>
    </source>
</evidence>
<dbReference type="PROSITE" id="PS50850">
    <property type="entry name" value="MFS"/>
    <property type="match status" value="1"/>
</dbReference>
<dbReference type="STRING" id="1045773.SAMN05216555_102127"/>
<feature type="transmembrane region" description="Helical" evidence="6">
    <location>
        <begin position="141"/>
        <end position="163"/>
    </location>
</feature>
<comment type="subcellular location">
    <subcellularLocation>
        <location evidence="1">Cell membrane</location>
        <topology evidence="1">Multi-pass membrane protein</topology>
    </subcellularLocation>
</comment>
<reference evidence="9" key="1">
    <citation type="submission" date="2016-10" db="EMBL/GenBank/DDBJ databases">
        <authorList>
            <person name="Varghese N."/>
            <person name="Submissions S."/>
        </authorList>
    </citation>
    <scope>NUCLEOTIDE SEQUENCE [LARGE SCALE GENOMIC DNA]</scope>
    <source>
        <strain evidence="9">CGMCC 1.10783</strain>
    </source>
</reference>
<evidence type="ECO:0000259" key="7">
    <source>
        <dbReference type="PROSITE" id="PS50850"/>
    </source>
</evidence>
<feature type="domain" description="Major facilitator superfamily (MFS) profile" evidence="7">
    <location>
        <begin position="46"/>
        <end position="467"/>
    </location>
</feature>
<organism evidence="8 9">
    <name type="scientific">Arthrobacter cupressi</name>
    <dbReference type="NCBI Taxonomy" id="1045773"/>
    <lineage>
        <taxon>Bacteria</taxon>
        <taxon>Bacillati</taxon>
        <taxon>Actinomycetota</taxon>
        <taxon>Actinomycetes</taxon>
        <taxon>Micrococcales</taxon>
        <taxon>Micrococcaceae</taxon>
        <taxon>Arthrobacter</taxon>
    </lineage>
</organism>
<dbReference type="InterPro" id="IPR020846">
    <property type="entry name" value="MFS_dom"/>
</dbReference>
<dbReference type="EMBL" id="FNEI01000002">
    <property type="protein sequence ID" value="SDI38194.1"/>
    <property type="molecule type" value="Genomic_DNA"/>
</dbReference>
<dbReference type="PANTHER" id="PTHR23508:SF10">
    <property type="entry name" value="CARBOXYLIC ACID TRANSPORTER PROTEIN HOMOLOG"/>
    <property type="match status" value="1"/>
</dbReference>
<gene>
    <name evidence="8" type="ORF">SAMN05216555_102127</name>
</gene>
<protein>
    <submittedName>
        <fullName evidence="8">MFS transporter, putative metabolite:H+ symporter</fullName>
    </submittedName>
</protein>
<evidence type="ECO:0000256" key="2">
    <source>
        <dbReference type="ARBA" id="ARBA00022692"/>
    </source>
</evidence>